<organism evidence="2 3">
    <name type="scientific">Tessaracoccus rhinocerotis</name>
    <dbReference type="NCBI Taxonomy" id="1689449"/>
    <lineage>
        <taxon>Bacteria</taxon>
        <taxon>Bacillati</taxon>
        <taxon>Actinomycetota</taxon>
        <taxon>Actinomycetes</taxon>
        <taxon>Propionibacteriales</taxon>
        <taxon>Propionibacteriaceae</taxon>
        <taxon>Tessaracoccus</taxon>
    </lineage>
</organism>
<keyword evidence="1" id="KW-0472">Membrane</keyword>
<dbReference type="EMBL" id="VKKG01000006">
    <property type="protein sequence ID" value="TRY17034.1"/>
    <property type="molecule type" value="Genomic_DNA"/>
</dbReference>
<dbReference type="OrthoDB" id="4211860at2"/>
<feature type="transmembrane region" description="Helical" evidence="1">
    <location>
        <begin position="110"/>
        <end position="133"/>
    </location>
</feature>
<accession>A0A553JX64</accession>
<keyword evidence="1" id="KW-1133">Transmembrane helix</keyword>
<keyword evidence="1" id="KW-0812">Transmembrane</keyword>
<name>A0A553JX64_9ACTN</name>
<keyword evidence="3" id="KW-1185">Reference proteome</keyword>
<feature type="transmembrane region" description="Helical" evidence="1">
    <location>
        <begin position="59"/>
        <end position="81"/>
    </location>
</feature>
<feature type="transmembrane region" description="Helical" evidence="1">
    <location>
        <begin position="204"/>
        <end position="221"/>
    </location>
</feature>
<evidence type="ECO:0000256" key="1">
    <source>
        <dbReference type="SAM" id="Phobius"/>
    </source>
</evidence>
<gene>
    <name evidence="2" type="ORF">FOJ82_14380</name>
</gene>
<sequence length="238" mass="25476">MREDGRVSRARVDPTDPRSSAFGRLTGAVYWFLVIELCFLLAAAPGFVGLLLLERDASNIPLFALMLVPVAPAFSAAMHALARRTAESDLVVWPRFWHGWVLNVLDVLKLWVPALVLGAMLAINIVVGAAAGVGPALRAASGVLLALVAVWAVIAVVIATFFRFRTRDTARLALFYLAARPLTALAVASFLVIVVGLIAFTSDWVAALAGSLLAAFLLLVAKPVLDDCRARFVEAEEA</sequence>
<feature type="transmembrane region" description="Helical" evidence="1">
    <location>
        <begin position="139"/>
        <end position="162"/>
    </location>
</feature>
<protein>
    <submittedName>
        <fullName evidence="2">DUF624 domain-containing protein</fullName>
    </submittedName>
</protein>
<proteinExistence type="predicted"/>
<dbReference type="Proteomes" id="UP000317638">
    <property type="component" value="Unassembled WGS sequence"/>
</dbReference>
<feature type="transmembrane region" description="Helical" evidence="1">
    <location>
        <begin position="28"/>
        <end position="53"/>
    </location>
</feature>
<comment type="caution">
    <text evidence="2">The sequence shown here is derived from an EMBL/GenBank/DDBJ whole genome shotgun (WGS) entry which is preliminary data.</text>
</comment>
<evidence type="ECO:0000313" key="3">
    <source>
        <dbReference type="Proteomes" id="UP000317638"/>
    </source>
</evidence>
<evidence type="ECO:0000313" key="2">
    <source>
        <dbReference type="EMBL" id="TRY17034.1"/>
    </source>
</evidence>
<dbReference type="AlphaFoldDB" id="A0A553JX64"/>
<feature type="transmembrane region" description="Helical" evidence="1">
    <location>
        <begin position="174"/>
        <end position="198"/>
    </location>
</feature>
<reference evidence="2 3" key="1">
    <citation type="submission" date="2019-07" db="EMBL/GenBank/DDBJ databases">
        <authorList>
            <person name="Zhou L.-Y."/>
        </authorList>
    </citation>
    <scope>NUCLEOTIDE SEQUENCE [LARGE SCALE GENOMIC DNA]</scope>
    <source>
        <strain evidence="2 3">YIM 101269</strain>
    </source>
</reference>